<gene>
    <name evidence="4" type="ORF">A2848_01760</name>
</gene>
<dbReference type="Proteomes" id="UP000176329">
    <property type="component" value="Unassembled WGS sequence"/>
</dbReference>
<keyword evidence="1" id="KW-0472">Membrane</keyword>
<name>A0A1F6LRY0_9BACT</name>
<keyword evidence="1" id="KW-1133">Transmembrane helix</keyword>
<keyword evidence="2" id="KW-0732">Signal</keyword>
<feature type="signal peptide" evidence="2">
    <location>
        <begin position="1"/>
        <end position="22"/>
    </location>
</feature>
<accession>A0A1F6LRY0</accession>
<feature type="transmembrane region" description="Helical" evidence="1">
    <location>
        <begin position="465"/>
        <end position="485"/>
    </location>
</feature>
<evidence type="ECO:0000256" key="1">
    <source>
        <dbReference type="SAM" id="Phobius"/>
    </source>
</evidence>
<reference evidence="4 5" key="1">
    <citation type="journal article" date="2016" name="Nat. Commun.">
        <title>Thousands of microbial genomes shed light on interconnected biogeochemical processes in an aquifer system.</title>
        <authorList>
            <person name="Anantharaman K."/>
            <person name="Brown C.T."/>
            <person name="Hug L.A."/>
            <person name="Sharon I."/>
            <person name="Castelle C.J."/>
            <person name="Probst A.J."/>
            <person name="Thomas B.C."/>
            <person name="Singh A."/>
            <person name="Wilkins M.J."/>
            <person name="Karaoz U."/>
            <person name="Brodie E.L."/>
            <person name="Williams K.H."/>
            <person name="Hubbard S.S."/>
            <person name="Banfield J.F."/>
        </authorList>
    </citation>
    <scope>NUCLEOTIDE SEQUENCE [LARGE SCALE GENOMIC DNA]</scope>
</reference>
<dbReference type="Gene3D" id="3.90.70.10">
    <property type="entry name" value="Cysteine proteinases"/>
    <property type="match status" value="1"/>
</dbReference>
<feature type="chain" id="PRO_5009525448" description="Peptidase C39-like domain-containing protein" evidence="2">
    <location>
        <begin position="23"/>
        <end position="720"/>
    </location>
</feature>
<feature type="transmembrane region" description="Helical" evidence="1">
    <location>
        <begin position="425"/>
        <end position="444"/>
    </location>
</feature>
<evidence type="ECO:0000256" key="2">
    <source>
        <dbReference type="SAM" id="SignalP"/>
    </source>
</evidence>
<sequence>MLQRLILTFTAVLLFLPVATHAADVGLLQKCNDDDCSSNLECAEKVLYNKLTYGVYSPPGSKISNSTAVCLPIKETPTCGSLGSCSKKVDGSSVCATVQSLSDVNKIGVTCLKPTQEAPQNDTPSDNCKNTQDCSKYGTGSWQCVRVIVWDTTDFDEFVATQRCIPVEKLPGAVLDADKGSCGFNAKCGATESCVQNTFETSSQKSYVCYAKTYIGSAACAPVAGACTLNGKPGICMNVSDANASLAPRCVDPVFLPNGPNANSTQLCKADSDCKAEAGYTFCLNNPVTKKNNCFAQKDIFTDMSKLPQQLCNGVPCPCIFLDKTGCEPTGQESICAAHMTKPPESVCIKYAGAGAALGTGAGTPTTDPSYIPPDVAAETFERYAPKLQIDIPTLSFTEKIIAQSGSGENKIFFVPYLAIYINAVYKYALGLGVLIAIITIMFAGFRWMSAFGNAKVIGESKTMIGNSVFGLFLLFSAFTILYVINPDLPQMKALQILTPKQEVFWVAENGNDEVTDGEPGETFTPTSITPGKLPEFKQCDPQWRNVPYPGNGLGTLTCSNGSVATICTNGCAVTSLAAVMVFHGLSVTPPDIAKYAAGVGAHPSCAGTAAAPLCSQLSNKFPSLKCTPLGGRNVSGIAEKLKQNKPVIFSCHGCSGTTVNGKIKTYKGHYMVLTGVDASGKNFSVIDVGNKGADRNVKLINIAEFEQGRIQNAYVVEPK</sequence>
<dbReference type="InterPro" id="IPR039564">
    <property type="entry name" value="Peptidase_C39-like"/>
</dbReference>
<evidence type="ECO:0000259" key="3">
    <source>
        <dbReference type="Pfam" id="PF13529"/>
    </source>
</evidence>
<dbReference type="EMBL" id="MFPV01000023">
    <property type="protein sequence ID" value="OGH62043.1"/>
    <property type="molecule type" value="Genomic_DNA"/>
</dbReference>
<evidence type="ECO:0000313" key="4">
    <source>
        <dbReference type="EMBL" id="OGH62043.1"/>
    </source>
</evidence>
<comment type="caution">
    <text evidence="4">The sequence shown here is derived from an EMBL/GenBank/DDBJ whole genome shotgun (WGS) entry which is preliminary data.</text>
</comment>
<protein>
    <recommendedName>
        <fullName evidence="3">Peptidase C39-like domain-containing protein</fullName>
    </recommendedName>
</protein>
<keyword evidence="1" id="KW-0812">Transmembrane</keyword>
<proteinExistence type="predicted"/>
<feature type="domain" description="Peptidase C39-like" evidence="3">
    <location>
        <begin position="561"/>
        <end position="688"/>
    </location>
</feature>
<organism evidence="4 5">
    <name type="scientific">Candidatus Magasanikbacteria bacterium RIFCSPHIGHO2_01_FULL_50_8</name>
    <dbReference type="NCBI Taxonomy" id="1798674"/>
    <lineage>
        <taxon>Bacteria</taxon>
        <taxon>Candidatus Magasanikiibacteriota</taxon>
    </lineage>
</organism>
<dbReference type="AlphaFoldDB" id="A0A1F6LRY0"/>
<evidence type="ECO:0000313" key="5">
    <source>
        <dbReference type="Proteomes" id="UP000176329"/>
    </source>
</evidence>
<dbReference type="Pfam" id="PF13529">
    <property type="entry name" value="Peptidase_C39_2"/>
    <property type="match status" value="1"/>
</dbReference>